<dbReference type="GO" id="GO:0050211">
    <property type="term" value="F:procollagen galactosyltransferase activity"/>
    <property type="evidence" value="ECO:0007669"/>
    <property type="project" value="TreeGrafter"/>
</dbReference>
<evidence type="ECO:0000313" key="7">
    <source>
        <dbReference type="Proteomes" id="UP000014760"/>
    </source>
</evidence>
<reference evidence="5 7" key="2">
    <citation type="journal article" date="2013" name="Nature">
        <title>Insights into bilaterian evolution from three spiralian genomes.</title>
        <authorList>
            <person name="Simakov O."/>
            <person name="Marletaz F."/>
            <person name="Cho S.J."/>
            <person name="Edsinger-Gonzales E."/>
            <person name="Havlak P."/>
            <person name="Hellsten U."/>
            <person name="Kuo D.H."/>
            <person name="Larsson T."/>
            <person name="Lv J."/>
            <person name="Arendt D."/>
            <person name="Savage R."/>
            <person name="Osoegawa K."/>
            <person name="de Jong P."/>
            <person name="Grimwood J."/>
            <person name="Chapman J.A."/>
            <person name="Shapiro H."/>
            <person name="Aerts A."/>
            <person name="Otillar R.P."/>
            <person name="Terry A.Y."/>
            <person name="Boore J.L."/>
            <person name="Grigoriev I.V."/>
            <person name="Lindberg D.R."/>
            <person name="Seaver E.C."/>
            <person name="Weisblat D.A."/>
            <person name="Putnam N.H."/>
            <person name="Rokhsar D.S."/>
        </authorList>
    </citation>
    <scope>NUCLEOTIDE SEQUENCE</scope>
    <source>
        <strain evidence="5 7">I ESC-2004</strain>
    </source>
</reference>
<evidence type="ECO:0000313" key="6">
    <source>
        <dbReference type="EnsemblMetazoa" id="CapteP153006"/>
    </source>
</evidence>
<accession>R7UKQ7</accession>
<evidence type="ECO:0000313" key="5">
    <source>
        <dbReference type="EMBL" id="ELU06820.1"/>
    </source>
</evidence>
<evidence type="ECO:0000256" key="1">
    <source>
        <dbReference type="ARBA" id="ARBA00006721"/>
    </source>
</evidence>
<dbReference type="PANTHER" id="PTHR10730">
    <property type="entry name" value="PROCOLLAGEN-LYSINE,2-OXOGLUTARATE 5-DIOXYGENASE/GLYCOSYLTRANSFERASE 25 FAMILY MEMBER"/>
    <property type="match status" value="1"/>
</dbReference>
<feature type="domain" description="Glycosyl transferase family 25" evidence="4">
    <location>
        <begin position="289"/>
        <end position="471"/>
    </location>
</feature>
<dbReference type="EnsemblMetazoa" id="CapteT153006">
    <property type="protein sequence ID" value="CapteP153006"/>
    <property type="gene ID" value="CapteG153006"/>
</dbReference>
<dbReference type="CDD" id="cd06532">
    <property type="entry name" value="Glyco_transf_25"/>
    <property type="match status" value="1"/>
</dbReference>
<evidence type="ECO:0000256" key="3">
    <source>
        <dbReference type="ARBA" id="ARBA00022679"/>
    </source>
</evidence>
<dbReference type="EMBL" id="AMQN01007314">
    <property type="status" value="NOT_ANNOTATED_CDS"/>
    <property type="molecule type" value="Genomic_DNA"/>
</dbReference>
<dbReference type="Gene3D" id="3.90.550.10">
    <property type="entry name" value="Spore Coat Polysaccharide Biosynthesis Protein SpsA, Chain A"/>
    <property type="match status" value="1"/>
</dbReference>
<protein>
    <recommendedName>
        <fullName evidence="4">Glycosyl transferase family 25 domain-containing protein</fullName>
    </recommendedName>
</protein>
<organism evidence="5">
    <name type="scientific">Capitella teleta</name>
    <name type="common">Polychaete worm</name>
    <dbReference type="NCBI Taxonomy" id="283909"/>
    <lineage>
        <taxon>Eukaryota</taxon>
        <taxon>Metazoa</taxon>
        <taxon>Spiralia</taxon>
        <taxon>Lophotrochozoa</taxon>
        <taxon>Annelida</taxon>
        <taxon>Polychaeta</taxon>
        <taxon>Sedentaria</taxon>
        <taxon>Scolecida</taxon>
        <taxon>Capitellidae</taxon>
        <taxon>Capitella</taxon>
    </lineage>
</organism>
<name>R7UKQ7_CAPTE</name>
<keyword evidence="7" id="KW-1185">Reference proteome</keyword>
<keyword evidence="2" id="KW-0328">Glycosyltransferase</keyword>
<dbReference type="InterPro" id="IPR002654">
    <property type="entry name" value="Glyco_trans_25"/>
</dbReference>
<reference evidence="7" key="1">
    <citation type="submission" date="2012-12" db="EMBL/GenBank/DDBJ databases">
        <authorList>
            <person name="Hellsten U."/>
            <person name="Grimwood J."/>
            <person name="Chapman J.A."/>
            <person name="Shapiro H."/>
            <person name="Aerts A."/>
            <person name="Otillar R.P."/>
            <person name="Terry A.Y."/>
            <person name="Boore J.L."/>
            <person name="Simakov O."/>
            <person name="Marletaz F."/>
            <person name="Cho S.-J."/>
            <person name="Edsinger-Gonzales E."/>
            <person name="Havlak P."/>
            <person name="Kuo D.-H."/>
            <person name="Larsson T."/>
            <person name="Lv J."/>
            <person name="Arendt D."/>
            <person name="Savage R."/>
            <person name="Osoegawa K."/>
            <person name="de Jong P."/>
            <person name="Lindberg D.R."/>
            <person name="Seaver E.C."/>
            <person name="Weisblat D.A."/>
            <person name="Putnam N.H."/>
            <person name="Grigoriev I.V."/>
            <person name="Rokhsar D.S."/>
        </authorList>
    </citation>
    <scope>NUCLEOTIDE SEQUENCE</scope>
    <source>
        <strain evidence="7">I ESC-2004</strain>
    </source>
</reference>
<dbReference type="FunCoup" id="R7UKQ7">
    <property type="interactions" value="330"/>
</dbReference>
<proteinExistence type="inferred from homology"/>
<reference evidence="6" key="3">
    <citation type="submission" date="2015-06" db="UniProtKB">
        <authorList>
            <consortium name="EnsemblMetazoa"/>
        </authorList>
    </citation>
    <scope>IDENTIFICATION</scope>
</reference>
<dbReference type="AlphaFoldDB" id="R7UKQ7"/>
<dbReference type="EMBL" id="KB300390">
    <property type="protein sequence ID" value="ELU06820.1"/>
    <property type="molecule type" value="Genomic_DNA"/>
</dbReference>
<dbReference type="InterPro" id="IPR050757">
    <property type="entry name" value="Collagen_mod_GT25"/>
</dbReference>
<dbReference type="Pfam" id="PF01755">
    <property type="entry name" value="Glyco_transf_25"/>
    <property type="match status" value="1"/>
</dbReference>
<dbReference type="PANTHER" id="PTHR10730:SF53">
    <property type="entry name" value="GLYCOSYLTRANSFERASE 25 FAMILY MEMBER"/>
    <property type="match status" value="1"/>
</dbReference>
<dbReference type="STRING" id="283909.R7UKQ7"/>
<keyword evidence="3" id="KW-0808">Transferase</keyword>
<dbReference type="InterPro" id="IPR029044">
    <property type="entry name" value="Nucleotide-diphossugar_trans"/>
</dbReference>
<gene>
    <name evidence="5" type="ORF">CAPTEDRAFT_153006</name>
</gene>
<evidence type="ECO:0000256" key="2">
    <source>
        <dbReference type="ARBA" id="ARBA00022676"/>
    </source>
</evidence>
<evidence type="ECO:0000259" key="4">
    <source>
        <dbReference type="Pfam" id="PF01755"/>
    </source>
</evidence>
<sequence length="550" mass="64217">MIAFFVRNKAHTIPYFLYYLEQLDYDKQKINLWIRSDHNVDLSASLIKHWIPKAKKMYNHVSFKDDNSTSAFSDERGPFDWSADRMKHMIMLRQEALNVSRQMNLRYIFYIDVDNILVNSQVLRHLISLQRIAVAPMLNTTASPHYSNFWAGMDEQGFYKRTLEYKPIQLRHTQGTFQVPMIHSTLLLDLSDPLAKHLNYDPPPPEYTGPLDDIIQFAMNAQYYNVPLNVNNEDFFGYVLLPLEVHNSLSQEVEQFAHIKAQNIIADTPLQKLDNLPIQNPPLSKLGFDQIYVINLERRPDRRVKMEQCLQELGVDHKMVNAVDGKKITKDQLDALAYEMLPNYEDPHLKRMLTMGEIGCFLSHYFIWKDMLDNNYERIIILEDDVRFGLYFKTKLFSTLAEADELDIKWDLMYLGRKVLDYKKESYVEGSESLVWPYYTYWTVGYALTNAGASKLVNQNPVSKMIPVDEYLPLMFDQHPEAEWKEHFYPRDLTAISPYPPLIEPTHYTGEPGYFTDTEQSVIVEEVLRQKSDQGSLQDHGIDVAAHSEL</sequence>
<comment type="similarity">
    <text evidence="1">Belongs to the glycosyltransferase 25 family.</text>
</comment>
<dbReference type="OMA" id="QRVYHYV"/>
<dbReference type="Proteomes" id="UP000014760">
    <property type="component" value="Unassembled WGS sequence"/>
</dbReference>
<dbReference type="OrthoDB" id="47375at2759"/>
<dbReference type="HOGENOM" id="CLU_024037_2_0_1"/>